<comment type="caution">
    <text evidence="3">The sequence shown here is derived from an EMBL/GenBank/DDBJ whole genome shotgun (WGS) entry which is preliminary data.</text>
</comment>
<keyword evidence="2" id="KW-0812">Transmembrane</keyword>
<dbReference type="OrthoDB" id="3227768at2759"/>
<feature type="transmembrane region" description="Helical" evidence="2">
    <location>
        <begin position="183"/>
        <end position="208"/>
    </location>
</feature>
<feature type="region of interest" description="Disordered" evidence="1">
    <location>
        <begin position="858"/>
        <end position="877"/>
    </location>
</feature>
<feature type="transmembrane region" description="Helical" evidence="2">
    <location>
        <begin position="87"/>
        <end position="109"/>
    </location>
</feature>
<feature type="compositionally biased region" description="Polar residues" evidence="1">
    <location>
        <begin position="705"/>
        <end position="724"/>
    </location>
</feature>
<feature type="region of interest" description="Disordered" evidence="1">
    <location>
        <begin position="400"/>
        <end position="426"/>
    </location>
</feature>
<feature type="transmembrane region" description="Helical" evidence="2">
    <location>
        <begin position="228"/>
        <end position="248"/>
    </location>
</feature>
<dbReference type="EMBL" id="CAJMWW010000076">
    <property type="protein sequence ID" value="CAE6421901.1"/>
    <property type="molecule type" value="Genomic_DNA"/>
</dbReference>
<name>A0A8H2XBS6_9AGAM</name>
<reference evidence="3" key="1">
    <citation type="submission" date="2021-01" db="EMBL/GenBank/DDBJ databases">
        <authorList>
            <person name="Kaushik A."/>
        </authorList>
    </citation>
    <scope>NUCLEOTIDE SEQUENCE</scope>
    <source>
        <strain evidence="3">AG3-T5</strain>
    </source>
</reference>
<protein>
    <recommendedName>
        <fullName evidence="5">Transmembrane protein</fullName>
    </recommendedName>
</protein>
<feature type="region of interest" description="Disordered" evidence="1">
    <location>
        <begin position="459"/>
        <end position="520"/>
    </location>
</feature>
<gene>
    <name evidence="3" type="ORF">RDB_LOCUS46643</name>
</gene>
<feature type="compositionally biased region" description="Polar residues" evidence="1">
    <location>
        <begin position="501"/>
        <end position="513"/>
    </location>
</feature>
<dbReference type="AlphaFoldDB" id="A0A8H2XBS6"/>
<feature type="region of interest" description="Disordered" evidence="1">
    <location>
        <begin position="704"/>
        <end position="724"/>
    </location>
</feature>
<evidence type="ECO:0000256" key="2">
    <source>
        <dbReference type="SAM" id="Phobius"/>
    </source>
</evidence>
<proteinExistence type="predicted"/>
<feature type="region of interest" description="Disordered" evidence="1">
    <location>
        <begin position="553"/>
        <end position="574"/>
    </location>
</feature>
<feature type="transmembrane region" description="Helical" evidence="2">
    <location>
        <begin position="57"/>
        <end position="80"/>
    </location>
</feature>
<feature type="transmembrane region" description="Helical" evidence="2">
    <location>
        <begin position="260"/>
        <end position="284"/>
    </location>
</feature>
<keyword evidence="2" id="KW-1133">Transmembrane helix</keyword>
<keyword evidence="2" id="KW-0472">Membrane</keyword>
<evidence type="ECO:0000313" key="4">
    <source>
        <dbReference type="Proteomes" id="UP000663841"/>
    </source>
</evidence>
<feature type="compositionally biased region" description="Low complexity" evidence="1">
    <location>
        <begin position="459"/>
        <end position="478"/>
    </location>
</feature>
<feature type="compositionally biased region" description="Basic and acidic residues" evidence="1">
    <location>
        <begin position="406"/>
        <end position="417"/>
    </location>
</feature>
<sequence length="1069" mass="115829">MDPTDELFASMSYTSLASELHSSTSMLPFPTGSAPAWIYGEFPSSLTVTNNRLAEGLIADVPFCSVGILALGVATFFLVMNRMQKHIFNAIVATFLVFLSAILDLGQLIIVSWGMLTGTVFPLRIARELGYAVSFGMRFFFFWQFVAIPPRREILLPTPDRSPGNRTSFALENEFHSGSWDQWGLVGVITKYALLVGTIVIGVTQAIWRLGFAFGLVRFTSVYQIDSVTQIVVSVLFILKLAGNSYISPLLPRWKIIRDYLPVVVGISVGLGVAIGNLVCMLFSESPLGRFLQAIEFYILILYILIAAFYKVPAREFRLPDTLTRQRTQGNSSFVGINRIDSMRASTFRVTPPNVSTPQVPTIRELEAAGVNHIPTGLLQPDNGRPRSTVERVTTWIQNRLSGRPGDGRLEQQRLSEEDAESGQLESYNYTKEKNGSADSDASFMRPVKELDDGWRDATYTSVRTPPTGTTTAVNDTPQHLKVPNLGEPSSSKLNEPPITPTTSYASVETRPTGSKGPPAIPTIDSSTMSGALSSVIAASLAPVLPLNVRSLPTNPRLHPRDMSPSPSPEPTPPEPAFMTLKIPSPVLSESPSGTSFRITREYGSSSPWLLPVPEARLDSRQQMANPGDESPIYGLEGIIQSLGGDLLPDEELRSQQGSVTQRNSTPYSSGAASFLRKQADIERSVAKLQGFILSGPSVAPQPLSAISDSASPSGPSLGQESTSLQSDFTLSKFPSPPVNEALLAYSSFSQQSSIAARSEEIDLDDIRFTLTPPRMPAVTQGRQMSFPSSTRGSDIFQLRLGVPDSPIDTQWDVTSFIGGSDITRPDSQGRPLSYQWNQLRRDTVDAERLSMVIEALSNGTSTPDPPDEDEGSVQGARLVDLRRTSSLARARIVEGPLSAAASSVNSATSQAVTAPSAPMPTAAERLAAFRARPPLKATLPSSPRPAYKANSPFAQERSPLGISTPMLSEPKPQPVLQFQPSISTVQAQLSGLQTQQPTLSQPSALPLVTRINNVPNPPRGLRNLRSGGPVGQRQNENALDTDMFERPRPAPLVIPNGNTDAIPWARAI</sequence>
<feature type="region of interest" description="Disordered" evidence="1">
    <location>
        <begin position="1014"/>
        <end position="1034"/>
    </location>
</feature>
<accession>A0A8H2XBS6</accession>
<evidence type="ECO:0008006" key="5">
    <source>
        <dbReference type="Google" id="ProtNLM"/>
    </source>
</evidence>
<organism evidence="3 4">
    <name type="scientific">Rhizoctonia solani</name>
    <dbReference type="NCBI Taxonomy" id="456999"/>
    <lineage>
        <taxon>Eukaryota</taxon>
        <taxon>Fungi</taxon>
        <taxon>Dikarya</taxon>
        <taxon>Basidiomycota</taxon>
        <taxon>Agaricomycotina</taxon>
        <taxon>Agaricomycetes</taxon>
        <taxon>Cantharellales</taxon>
        <taxon>Ceratobasidiaceae</taxon>
        <taxon>Rhizoctonia</taxon>
    </lineage>
</organism>
<dbReference type="Proteomes" id="UP000663841">
    <property type="component" value="Unassembled WGS sequence"/>
</dbReference>
<feature type="transmembrane region" description="Helical" evidence="2">
    <location>
        <begin position="290"/>
        <end position="310"/>
    </location>
</feature>
<evidence type="ECO:0000313" key="3">
    <source>
        <dbReference type="EMBL" id="CAE6421901.1"/>
    </source>
</evidence>
<evidence type="ECO:0000256" key="1">
    <source>
        <dbReference type="SAM" id="MobiDB-lite"/>
    </source>
</evidence>